<reference evidence="15 16" key="1">
    <citation type="journal article" date="2019" name="Emerg. Microbes Infect.">
        <title>Comprehensive subspecies identification of 175 nontuberculous mycobacteria species based on 7547 genomic profiles.</title>
        <authorList>
            <person name="Matsumoto Y."/>
            <person name="Kinjo T."/>
            <person name="Motooka D."/>
            <person name="Nabeya D."/>
            <person name="Jung N."/>
            <person name="Uechi K."/>
            <person name="Horii T."/>
            <person name="Iida T."/>
            <person name="Fujita J."/>
            <person name="Nakamura S."/>
        </authorList>
    </citation>
    <scope>NUCLEOTIDE SEQUENCE [LARGE SCALE GENOMIC DNA]</scope>
    <source>
        <strain evidence="15 16">JCM 13573</strain>
    </source>
</reference>
<protein>
    <recommendedName>
        <fullName evidence="5">NAD(P)(+) transhydrogenase (Si-specific)</fullName>
        <ecNumber evidence="5">1.6.1.1</ecNumber>
    </recommendedName>
    <alternativeName>
        <fullName evidence="12">NAD(P)(+) transhydrogenase [B-specific]</fullName>
    </alternativeName>
</protein>
<dbReference type="NCBIfam" id="NF003585">
    <property type="entry name" value="PRK05249.1"/>
    <property type="match status" value="1"/>
</dbReference>
<dbReference type="Gene3D" id="3.50.50.60">
    <property type="entry name" value="FAD/NAD(P)-binding domain"/>
    <property type="match status" value="2"/>
</dbReference>
<dbReference type="SUPFAM" id="SSF55424">
    <property type="entry name" value="FAD/NAD-linked reductases, dimerisation (C-terminal) domain"/>
    <property type="match status" value="1"/>
</dbReference>
<dbReference type="InterPro" id="IPR001100">
    <property type="entry name" value="Pyr_nuc-diS_OxRdtase"/>
</dbReference>
<keyword evidence="9" id="KW-0521">NADP</keyword>
<evidence type="ECO:0000259" key="14">
    <source>
        <dbReference type="Pfam" id="PF07992"/>
    </source>
</evidence>
<comment type="function">
    <text evidence="2">Conversion of NADPH, generated by peripheral catabolic pathways, to NADH, which can enter the respiratory chain for energy generation.</text>
</comment>
<name>A0ABQ1BKU5_9MYCO</name>
<evidence type="ECO:0000256" key="3">
    <source>
        <dbReference type="ARBA" id="ARBA00004496"/>
    </source>
</evidence>
<evidence type="ECO:0000256" key="12">
    <source>
        <dbReference type="ARBA" id="ARBA00031183"/>
    </source>
</evidence>
<evidence type="ECO:0000256" key="2">
    <source>
        <dbReference type="ARBA" id="ARBA00002842"/>
    </source>
</evidence>
<comment type="caution">
    <text evidence="15">The sequence shown here is derived from an EMBL/GenBank/DDBJ whole genome shotgun (WGS) entry which is preliminary data.</text>
</comment>
<comment type="similarity">
    <text evidence="4">Belongs to the class-I pyridine nucleotide-disulfide oxidoreductase family.</text>
</comment>
<keyword evidence="8" id="KW-0274">FAD</keyword>
<evidence type="ECO:0000313" key="15">
    <source>
        <dbReference type="EMBL" id="GFG64347.1"/>
    </source>
</evidence>
<keyword evidence="7" id="KW-0285">Flavoprotein</keyword>
<dbReference type="Gene3D" id="3.30.390.30">
    <property type="match status" value="1"/>
</dbReference>
<comment type="subcellular location">
    <subcellularLocation>
        <location evidence="3">Cytoplasm</location>
    </subcellularLocation>
</comment>
<evidence type="ECO:0000256" key="9">
    <source>
        <dbReference type="ARBA" id="ARBA00022857"/>
    </source>
</evidence>
<dbReference type="InterPro" id="IPR050151">
    <property type="entry name" value="Class-I_Pyr_Nuc-Dis_Oxidored"/>
</dbReference>
<dbReference type="Pfam" id="PF07992">
    <property type="entry name" value="Pyr_redox_2"/>
    <property type="match status" value="1"/>
</dbReference>
<evidence type="ECO:0000256" key="10">
    <source>
        <dbReference type="ARBA" id="ARBA00023002"/>
    </source>
</evidence>
<dbReference type="Proteomes" id="UP000465306">
    <property type="component" value="Unassembled WGS sequence"/>
</dbReference>
<dbReference type="PRINTS" id="PR00411">
    <property type="entry name" value="PNDRDTASEI"/>
</dbReference>
<evidence type="ECO:0000256" key="11">
    <source>
        <dbReference type="ARBA" id="ARBA00023027"/>
    </source>
</evidence>
<keyword evidence="6" id="KW-0963">Cytoplasm</keyword>
<gene>
    <name evidence="15" type="primary">sthA</name>
    <name evidence="15" type="ORF">MKUB_18370</name>
</gene>
<dbReference type="InterPro" id="IPR036188">
    <property type="entry name" value="FAD/NAD-bd_sf"/>
</dbReference>
<dbReference type="Pfam" id="PF02852">
    <property type="entry name" value="Pyr_redox_dim"/>
    <property type="match status" value="1"/>
</dbReference>
<dbReference type="PANTHER" id="PTHR22912">
    <property type="entry name" value="DISULFIDE OXIDOREDUCTASE"/>
    <property type="match status" value="1"/>
</dbReference>
<evidence type="ECO:0000256" key="8">
    <source>
        <dbReference type="ARBA" id="ARBA00022827"/>
    </source>
</evidence>
<dbReference type="InterPro" id="IPR016156">
    <property type="entry name" value="FAD/NAD-linked_Rdtase_dimer_sf"/>
</dbReference>
<accession>A0ABQ1BKU5</accession>
<evidence type="ECO:0000259" key="13">
    <source>
        <dbReference type="Pfam" id="PF02852"/>
    </source>
</evidence>
<dbReference type="InterPro" id="IPR004099">
    <property type="entry name" value="Pyr_nucl-diS_OxRdtase_dimer"/>
</dbReference>
<dbReference type="SUPFAM" id="SSF51905">
    <property type="entry name" value="FAD/NAD(P)-binding domain"/>
    <property type="match status" value="1"/>
</dbReference>
<proteinExistence type="inferred from homology"/>
<evidence type="ECO:0000256" key="7">
    <source>
        <dbReference type="ARBA" id="ARBA00022630"/>
    </source>
</evidence>
<dbReference type="EC" id="1.6.1.1" evidence="5"/>
<dbReference type="PIRSF" id="PIRSF000350">
    <property type="entry name" value="Mercury_reductase_MerA"/>
    <property type="match status" value="1"/>
</dbReference>
<keyword evidence="10" id="KW-0560">Oxidoreductase</keyword>
<keyword evidence="11" id="KW-0520">NAD</keyword>
<sequence>MFRHEPTLTTDTVNSCYRNVNRPPSVEKVPTVGSMVYLMSSMREYDLVVIGSGPGGQKAAIAAAKLGKSVAIVERGRMVGGVCVNTGTIPSKTLREAVVYLTGMSQRELYGASYRVKDKITPADLLARTQHVIGKQVDVVRSQLMRNRIDLVLGHGRFVDPHTVLVEEDAQGERVTLSGDYIVIATGTKPVRPSGVEFDERRVLDSDGILDLRSLPSSMVVVGAGVIGIEYASMFAALGTKVTVVEKRETMLDFCDPEIVEALKFHLRDLAVTFRFGEEVTAVDVGAAGTVTTLASGKQIPAETVMYSAGREGQTATLGLENAGLETDHRGRIFVDDQFQTKVDHIYAVGDVIGFPALAATSMDQGRLAAYHAFGEPTEGMTAPQPIGIYSIPEVSYVGATEVELTKQSIPYEVGVCRYRELARGQIAGDSYGMLKLLVSTTDRKLLGAHLFGTSATEMVHIGQAVMGCGGTVDYLVDAVFNYPTFSEAYKVAALDVTNKMRALSQFRR</sequence>
<feature type="domain" description="FAD/NAD(P)-binding" evidence="14">
    <location>
        <begin position="45"/>
        <end position="366"/>
    </location>
</feature>
<dbReference type="PANTHER" id="PTHR22912:SF93">
    <property type="entry name" value="SOLUBLE PYRIDINE NUCLEOTIDE TRANSHYDROGENASE"/>
    <property type="match status" value="1"/>
</dbReference>
<comment type="cofactor">
    <cofactor evidence="1">
        <name>FAD</name>
        <dbReference type="ChEBI" id="CHEBI:57692"/>
    </cofactor>
</comment>
<organism evidence="15 16">
    <name type="scientific">Mycobacterium kubicae</name>
    <dbReference type="NCBI Taxonomy" id="120959"/>
    <lineage>
        <taxon>Bacteria</taxon>
        <taxon>Bacillati</taxon>
        <taxon>Actinomycetota</taxon>
        <taxon>Actinomycetes</taxon>
        <taxon>Mycobacteriales</taxon>
        <taxon>Mycobacteriaceae</taxon>
        <taxon>Mycobacterium</taxon>
        <taxon>Mycobacterium simiae complex</taxon>
    </lineage>
</organism>
<evidence type="ECO:0000256" key="5">
    <source>
        <dbReference type="ARBA" id="ARBA00012772"/>
    </source>
</evidence>
<evidence type="ECO:0000256" key="6">
    <source>
        <dbReference type="ARBA" id="ARBA00022490"/>
    </source>
</evidence>
<evidence type="ECO:0000256" key="1">
    <source>
        <dbReference type="ARBA" id="ARBA00001974"/>
    </source>
</evidence>
<evidence type="ECO:0000256" key="4">
    <source>
        <dbReference type="ARBA" id="ARBA00007532"/>
    </source>
</evidence>
<feature type="domain" description="Pyridine nucleotide-disulphide oxidoreductase dimerisation" evidence="13">
    <location>
        <begin position="386"/>
        <end position="493"/>
    </location>
</feature>
<evidence type="ECO:0000313" key="16">
    <source>
        <dbReference type="Proteomes" id="UP000465306"/>
    </source>
</evidence>
<keyword evidence="16" id="KW-1185">Reference proteome</keyword>
<dbReference type="EMBL" id="BLKU01000003">
    <property type="protein sequence ID" value="GFG64347.1"/>
    <property type="molecule type" value="Genomic_DNA"/>
</dbReference>
<dbReference type="InterPro" id="IPR023753">
    <property type="entry name" value="FAD/NAD-binding_dom"/>
</dbReference>
<dbReference type="PRINTS" id="PR00368">
    <property type="entry name" value="FADPNR"/>
</dbReference>